<evidence type="ECO:0000313" key="3">
    <source>
        <dbReference type="EMBL" id="APZ93742.1"/>
    </source>
</evidence>
<dbReference type="Gene3D" id="3.40.50.880">
    <property type="match status" value="1"/>
</dbReference>
<dbReference type="PANTHER" id="PTHR37947:SF1">
    <property type="entry name" value="BLL2462 PROTEIN"/>
    <property type="match status" value="1"/>
</dbReference>
<dbReference type="SUPFAM" id="SSF53300">
    <property type="entry name" value="vWA-like"/>
    <property type="match status" value="1"/>
</dbReference>
<reference evidence="3 4" key="1">
    <citation type="journal article" date="2016" name="Front. Microbiol.">
        <title>Fuerstia marisgermanicae gen. nov., sp. nov., an Unusual Member of the Phylum Planctomycetes from the German Wadden Sea.</title>
        <authorList>
            <person name="Kohn T."/>
            <person name="Heuer A."/>
            <person name="Jogler M."/>
            <person name="Vollmers J."/>
            <person name="Boedeker C."/>
            <person name="Bunk B."/>
            <person name="Rast P."/>
            <person name="Borchert D."/>
            <person name="Glockner I."/>
            <person name="Freese H.M."/>
            <person name="Klenk H.P."/>
            <person name="Overmann J."/>
            <person name="Kaster A.K."/>
            <person name="Rohde M."/>
            <person name="Wiegand S."/>
            <person name="Jogler C."/>
        </authorList>
    </citation>
    <scope>NUCLEOTIDE SEQUENCE [LARGE SCALE GENOMIC DNA]</scope>
    <source>
        <strain evidence="3 4">NH11</strain>
    </source>
</reference>
<evidence type="ECO:0000313" key="4">
    <source>
        <dbReference type="Proteomes" id="UP000187735"/>
    </source>
</evidence>
<keyword evidence="2" id="KW-1133">Transmembrane helix</keyword>
<dbReference type="OrthoDB" id="252901at2"/>
<proteinExistence type="predicted"/>
<dbReference type="AlphaFoldDB" id="A0A1P8WI59"/>
<evidence type="ECO:0000256" key="2">
    <source>
        <dbReference type="SAM" id="Phobius"/>
    </source>
</evidence>
<keyword evidence="2" id="KW-0812">Transmembrane</keyword>
<gene>
    <name evidence="3" type="ORF">Fuma_03360</name>
</gene>
<feature type="transmembrane region" description="Helical" evidence="2">
    <location>
        <begin position="45"/>
        <end position="65"/>
    </location>
</feature>
<dbReference type="InterPro" id="IPR036465">
    <property type="entry name" value="vWFA_dom_sf"/>
</dbReference>
<feature type="compositionally biased region" description="Polar residues" evidence="1">
    <location>
        <begin position="704"/>
        <end position="714"/>
    </location>
</feature>
<keyword evidence="2" id="KW-0472">Membrane</keyword>
<dbReference type="STRING" id="1891926.Fuma_03360"/>
<dbReference type="Gene3D" id="2.60.40.10">
    <property type="entry name" value="Immunoglobulins"/>
    <property type="match status" value="1"/>
</dbReference>
<dbReference type="SUPFAM" id="SSF52317">
    <property type="entry name" value="Class I glutamine amidotransferase-like"/>
    <property type="match status" value="1"/>
</dbReference>
<dbReference type="RefSeq" id="WP_077025161.1">
    <property type="nucleotide sequence ID" value="NZ_CP017641.1"/>
</dbReference>
<feature type="compositionally biased region" description="Low complexity" evidence="1">
    <location>
        <begin position="692"/>
        <end position="703"/>
    </location>
</feature>
<dbReference type="InterPro" id="IPR029062">
    <property type="entry name" value="Class_I_gatase-like"/>
</dbReference>
<evidence type="ECO:0000256" key="1">
    <source>
        <dbReference type="SAM" id="MobiDB-lite"/>
    </source>
</evidence>
<protein>
    <submittedName>
        <fullName evidence="3">Putative membrane protein</fullName>
    </submittedName>
</protein>
<feature type="region of interest" description="Disordered" evidence="1">
    <location>
        <begin position="692"/>
        <end position="718"/>
    </location>
</feature>
<dbReference type="PANTHER" id="PTHR37947">
    <property type="entry name" value="BLL2462 PROTEIN"/>
    <property type="match status" value="1"/>
</dbReference>
<organism evidence="3 4">
    <name type="scientific">Fuerstiella marisgermanici</name>
    <dbReference type="NCBI Taxonomy" id="1891926"/>
    <lineage>
        <taxon>Bacteria</taxon>
        <taxon>Pseudomonadati</taxon>
        <taxon>Planctomycetota</taxon>
        <taxon>Planctomycetia</taxon>
        <taxon>Planctomycetales</taxon>
        <taxon>Planctomycetaceae</taxon>
        <taxon>Fuerstiella</taxon>
    </lineage>
</organism>
<feature type="transmembrane region" description="Helical" evidence="2">
    <location>
        <begin position="12"/>
        <end position="33"/>
    </location>
</feature>
<accession>A0A1P8WI59</accession>
<sequence>MNWRLILSGTQSFAWTLAVFAAIVLAVALFAVLRKYEARLVSPAVGRTLLCLRILVLFLLLITLLQPVLTKTWDEDRRARLVIGFDVSESMETADRHAAPAEMLRWAQALGMLGNDATAGLLDEWISAYDSGQQPDWGNGDADLGNIRHRHVEGVFSELGAMSRTEFVRRLLLSKPNDLLPKLKEQLETDLQVFGTDQQRVAGEQLQELLDSDRKELRPGGTDAIGLLANSIAQQDGRQVQGIVLFTDGRQTVTADTATEAARLKSMGVPVYCVPIGSALSPRDLSIASVQVPQSVFLNDNAQVQATIAASGFAGDDVTVSLLKDGDAVDQKTVTVAADSFDVEFAIPTEQAGNHEYTIATDIRRGEIREDNNSRDFTMAVVDSKAKVLLVEGDARWEFRYLMSALERDKRIELSTILFRQPFLQLLNRPFLDNQLPEAVELKQKLSDTDMLIVGDVNPTDLPETFWQAVEQAVADESLTLMVLPGRRFMPHSYQSATLQRLLPVSDAKQQLAERIRRTLPDELPTEFRLQPTAQASDLTLFDFSDPNSNENQTTLATLPGHPWAYVGIPKPVASVWAAVDIEGMNLDARDMATVVHQYYGFGQVVWSGIDSTWRWRRRAGDRWHHQFWGQVVRWAARNKSAAGNDQVRMTLSDVIIDESEGVDISVRWNPNVAAQLQDALIEVTVESLDDAPASPNAEASASQRPRTLQLSPMPSTPERYHGRLAELEAGSYRVKLKVSNARFKLDESIESELVVQRRLSTELANISCNRDFLQQLATATGGRMLEPWQLQELPDLLRPDDMPANVVQEKTLWDHWSILLLFFALLMTEWVIRKLNGLP</sequence>
<dbReference type="Proteomes" id="UP000187735">
    <property type="component" value="Chromosome"/>
</dbReference>
<name>A0A1P8WI59_9PLAN</name>
<dbReference type="KEGG" id="fmr:Fuma_03360"/>
<dbReference type="EMBL" id="CP017641">
    <property type="protein sequence ID" value="APZ93742.1"/>
    <property type="molecule type" value="Genomic_DNA"/>
</dbReference>
<dbReference type="InterPro" id="IPR013783">
    <property type="entry name" value="Ig-like_fold"/>
</dbReference>
<keyword evidence="4" id="KW-1185">Reference proteome</keyword>